<reference evidence="2" key="1">
    <citation type="submission" date="2025-08" db="UniProtKB">
        <authorList>
            <consortium name="RefSeq"/>
        </authorList>
    </citation>
    <scope>IDENTIFICATION</scope>
    <source>
        <tissue evidence="2">Blood</tissue>
    </source>
</reference>
<proteinExistence type="predicted"/>
<accession>A0AC58Q5G5</accession>
<protein>
    <submittedName>
        <fullName evidence="2">Uncharacterized protein LOC123612917</fullName>
    </submittedName>
</protein>
<dbReference type="RefSeq" id="XP_074217517.1">
    <property type="nucleotide sequence ID" value="XM_074361416.1"/>
</dbReference>
<keyword evidence="1" id="KW-1185">Reference proteome</keyword>
<evidence type="ECO:0000313" key="2">
    <source>
        <dbReference type="RefSeq" id="XP_074217517.1"/>
    </source>
</evidence>
<sequence>MSGAHRPAGAGGRRSGGSCAPLPETEPRGHLPRRCGDCSGGASATRSRATRCPACARATAPSPSAPPTDRPAPPPASSPPQTRQAPPLARPGSPLPRLNSPTPCPARVLIGGRGLLAGPHWPPPDTPLRPSLRALGGSAPAPPARERGAIEAAGAQPLPYKAGRRGPRGQAAPRGAGRGRCLCGPLGPPGPRTRVGGWAPRWASQAGPPAPPTPAGGLQSCVRHGPPRVTREKTAVLSLPFSPLFSGHLLPLPTRQALRREGVSHPWAGAFLQALSSVLAAGTGPPPCTWPCSQISSESEVPAAAPVYAQDSSQAREPGEGSRGSWRAEPEKGPCVLLSVRTGFPDSSGTKDEQAHPTNTNVVLVPVPSTQPLWLLLLHKTGSS</sequence>
<gene>
    <name evidence="2" type="primary">LOC123612917</name>
</gene>
<name>A0AC58Q5G5_CAMBA</name>
<dbReference type="Proteomes" id="UP001732780">
    <property type="component" value="Chromosome 3"/>
</dbReference>
<organism evidence="1 2">
    <name type="scientific">Camelus bactrianus</name>
    <name type="common">Bactrian camel</name>
    <dbReference type="NCBI Taxonomy" id="9837"/>
    <lineage>
        <taxon>Eukaryota</taxon>
        <taxon>Metazoa</taxon>
        <taxon>Chordata</taxon>
        <taxon>Craniata</taxon>
        <taxon>Vertebrata</taxon>
        <taxon>Euteleostomi</taxon>
        <taxon>Mammalia</taxon>
        <taxon>Eutheria</taxon>
        <taxon>Laurasiatheria</taxon>
        <taxon>Artiodactyla</taxon>
        <taxon>Tylopoda</taxon>
        <taxon>Camelidae</taxon>
        <taxon>Camelus</taxon>
    </lineage>
</organism>
<evidence type="ECO:0000313" key="1">
    <source>
        <dbReference type="Proteomes" id="UP001732780"/>
    </source>
</evidence>